<evidence type="ECO:0000313" key="7">
    <source>
        <dbReference type="Proteomes" id="UP001480955"/>
    </source>
</evidence>
<feature type="domain" description="Major facilitator superfamily (MFS) profile" evidence="5">
    <location>
        <begin position="1"/>
        <end position="381"/>
    </location>
</feature>
<keyword evidence="2 4" id="KW-1133">Transmembrane helix</keyword>
<dbReference type="Proteomes" id="UP001480955">
    <property type="component" value="Unassembled WGS sequence"/>
</dbReference>
<feature type="transmembrane region" description="Helical" evidence="4">
    <location>
        <begin position="267"/>
        <end position="288"/>
    </location>
</feature>
<keyword evidence="1 4" id="KW-0812">Transmembrane</keyword>
<feature type="transmembrane region" description="Helical" evidence="4">
    <location>
        <begin position="205"/>
        <end position="226"/>
    </location>
</feature>
<feature type="transmembrane region" description="Helical" evidence="4">
    <location>
        <begin position="358"/>
        <end position="378"/>
    </location>
</feature>
<feature type="transmembrane region" description="Helical" evidence="4">
    <location>
        <begin position="123"/>
        <end position="141"/>
    </location>
</feature>
<dbReference type="SUPFAM" id="SSF103473">
    <property type="entry name" value="MFS general substrate transporter"/>
    <property type="match status" value="1"/>
</dbReference>
<organism evidence="6 7">
    <name type="scientific">Methylorubrum podarium</name>
    <dbReference type="NCBI Taxonomy" id="200476"/>
    <lineage>
        <taxon>Bacteria</taxon>
        <taxon>Pseudomonadati</taxon>
        <taxon>Pseudomonadota</taxon>
        <taxon>Alphaproteobacteria</taxon>
        <taxon>Hyphomicrobiales</taxon>
        <taxon>Methylobacteriaceae</taxon>
        <taxon>Methylorubrum</taxon>
    </lineage>
</organism>
<sequence>MWLIAFAVGVIVVNVTAPQTLVGVIAPDLGLPPRWAGLVGTAPLLGYAAGLFFLVPLSDLIENRGLVLALLAAAVASAFAAAVTTAALPFLALLFLLGAACSLIQVLVPIAAAMAREAERGRVVGDVMAGLMVGILLSRPLASLVADALGWRAFYLIAGAAMAGLAPLMLYRLPVRRPQVRLGYRALVASLVTLVRTEPTLRRRALTAALGMAAFTAFWTAVALRLAQEPFGFDHRQIALFALVGASGAVVTPLAGRAGDRGLDRPLLVAAHLAILLGLGLAALAGTLAYGPGLLLLGLGAVLLDIGVFVDQTLGRRAVNLLAAEARGRLNALFVGIFFLGGACGSAVAGLAWAAGGWTLVCAAAAGFGLLAVATGFLRTGFLRQPA</sequence>
<name>A0ABV1QNB7_9HYPH</name>
<feature type="transmembrane region" description="Helical" evidence="4">
    <location>
        <begin position="90"/>
        <end position="111"/>
    </location>
</feature>
<dbReference type="InterPro" id="IPR036259">
    <property type="entry name" value="MFS_trans_sf"/>
</dbReference>
<evidence type="ECO:0000256" key="2">
    <source>
        <dbReference type="ARBA" id="ARBA00022989"/>
    </source>
</evidence>
<comment type="caution">
    <text evidence="6">The sequence shown here is derived from an EMBL/GenBank/DDBJ whole genome shotgun (WGS) entry which is preliminary data.</text>
</comment>
<protein>
    <submittedName>
        <fullName evidence="6">MFS transporter</fullName>
    </submittedName>
</protein>
<keyword evidence="3 4" id="KW-0472">Membrane</keyword>
<feature type="transmembrane region" description="Helical" evidence="4">
    <location>
        <begin position="34"/>
        <end position="54"/>
    </location>
</feature>
<dbReference type="EMBL" id="JBELQE010000079">
    <property type="protein sequence ID" value="MER2250888.1"/>
    <property type="molecule type" value="Genomic_DNA"/>
</dbReference>
<feature type="transmembrane region" description="Helical" evidence="4">
    <location>
        <begin position="294"/>
        <end position="310"/>
    </location>
</feature>
<accession>A0ABV1QNB7</accession>
<reference evidence="6 7" key="1">
    <citation type="submission" date="2024-06" db="EMBL/GenBank/DDBJ databases">
        <authorList>
            <person name="Campbell A.G."/>
        </authorList>
    </citation>
    <scope>NUCLEOTIDE SEQUENCE [LARGE SCALE GENOMIC DNA]</scope>
    <source>
        <strain evidence="6 7">EM12</strain>
    </source>
</reference>
<evidence type="ECO:0000259" key="5">
    <source>
        <dbReference type="PROSITE" id="PS50850"/>
    </source>
</evidence>
<keyword evidence="7" id="KW-1185">Reference proteome</keyword>
<feature type="transmembrane region" description="Helical" evidence="4">
    <location>
        <begin position="66"/>
        <end position="84"/>
    </location>
</feature>
<proteinExistence type="predicted"/>
<dbReference type="PANTHER" id="PTHR42910">
    <property type="entry name" value="TRANSPORTER SCO4007-RELATED"/>
    <property type="match status" value="1"/>
</dbReference>
<feature type="transmembrane region" description="Helical" evidence="4">
    <location>
        <begin position="330"/>
        <end position="352"/>
    </location>
</feature>
<feature type="transmembrane region" description="Helical" evidence="4">
    <location>
        <begin position="153"/>
        <end position="171"/>
    </location>
</feature>
<dbReference type="Gene3D" id="1.20.1250.20">
    <property type="entry name" value="MFS general substrate transporter like domains"/>
    <property type="match status" value="1"/>
</dbReference>
<dbReference type="CDD" id="cd17324">
    <property type="entry name" value="MFS_NepI_like"/>
    <property type="match status" value="1"/>
</dbReference>
<feature type="transmembrane region" description="Helical" evidence="4">
    <location>
        <begin position="238"/>
        <end position="255"/>
    </location>
</feature>
<dbReference type="InterPro" id="IPR011701">
    <property type="entry name" value="MFS"/>
</dbReference>
<evidence type="ECO:0000256" key="3">
    <source>
        <dbReference type="ARBA" id="ARBA00023136"/>
    </source>
</evidence>
<dbReference type="InterPro" id="IPR020846">
    <property type="entry name" value="MFS_dom"/>
</dbReference>
<evidence type="ECO:0000256" key="4">
    <source>
        <dbReference type="SAM" id="Phobius"/>
    </source>
</evidence>
<gene>
    <name evidence="6" type="ORF">ABS772_13285</name>
</gene>
<evidence type="ECO:0000256" key="1">
    <source>
        <dbReference type="ARBA" id="ARBA00022692"/>
    </source>
</evidence>
<dbReference type="PROSITE" id="PS50850">
    <property type="entry name" value="MFS"/>
    <property type="match status" value="1"/>
</dbReference>
<dbReference type="PANTHER" id="PTHR42910:SF1">
    <property type="entry name" value="MAJOR FACILITATOR SUPERFAMILY (MFS) PROFILE DOMAIN-CONTAINING PROTEIN"/>
    <property type="match status" value="1"/>
</dbReference>
<dbReference type="Pfam" id="PF07690">
    <property type="entry name" value="MFS_1"/>
    <property type="match status" value="1"/>
</dbReference>
<evidence type="ECO:0000313" key="6">
    <source>
        <dbReference type="EMBL" id="MER2250888.1"/>
    </source>
</evidence>